<dbReference type="AlphaFoldDB" id="A0A1E4S499"/>
<keyword evidence="1" id="KW-0812">Transmembrane</keyword>
<reference evidence="2 3" key="1">
    <citation type="journal article" date="2016" name="Proc. Natl. Acad. Sci. U.S.A.">
        <title>Comparative genomics of biotechnologically important yeasts.</title>
        <authorList>
            <person name="Riley R."/>
            <person name="Haridas S."/>
            <person name="Wolfe K.H."/>
            <person name="Lopes M.R."/>
            <person name="Hittinger C.T."/>
            <person name="Goeker M."/>
            <person name="Salamov A.A."/>
            <person name="Wisecaver J.H."/>
            <person name="Long T.M."/>
            <person name="Calvey C.H."/>
            <person name="Aerts A.L."/>
            <person name="Barry K.W."/>
            <person name="Choi C."/>
            <person name="Clum A."/>
            <person name="Coughlan A.Y."/>
            <person name="Deshpande S."/>
            <person name="Douglass A.P."/>
            <person name="Hanson S.J."/>
            <person name="Klenk H.-P."/>
            <person name="LaButti K.M."/>
            <person name="Lapidus A."/>
            <person name="Lindquist E.A."/>
            <person name="Lipzen A.M."/>
            <person name="Meier-Kolthoff J.P."/>
            <person name="Ohm R.A."/>
            <person name="Otillar R.P."/>
            <person name="Pangilinan J.L."/>
            <person name="Peng Y."/>
            <person name="Rokas A."/>
            <person name="Rosa C.A."/>
            <person name="Scheuner C."/>
            <person name="Sibirny A.A."/>
            <person name="Slot J.C."/>
            <person name="Stielow J.B."/>
            <person name="Sun H."/>
            <person name="Kurtzman C.P."/>
            <person name="Blackwell M."/>
            <person name="Grigoriev I.V."/>
            <person name="Jeffries T.W."/>
        </authorList>
    </citation>
    <scope>NUCLEOTIDE SEQUENCE [LARGE SCALE GENOMIC DNA]</scope>
    <source>
        <strain evidence="3">ATCC 18201 / CBS 1600 / BCRC 20928 / JCM 3617 / NBRC 0987 / NRRL Y-1542</strain>
    </source>
</reference>
<feature type="transmembrane region" description="Helical" evidence="1">
    <location>
        <begin position="75"/>
        <end position="94"/>
    </location>
</feature>
<proteinExistence type="predicted"/>
<evidence type="ECO:0000256" key="1">
    <source>
        <dbReference type="SAM" id="Phobius"/>
    </source>
</evidence>
<dbReference type="PANTHER" id="PTHR28038:SF1">
    <property type="entry name" value="ADL329WP"/>
    <property type="match status" value="1"/>
</dbReference>
<keyword evidence="3" id="KW-1185">Reference proteome</keyword>
<organism evidence="2 3">
    <name type="scientific">Cyberlindnera jadinii (strain ATCC 18201 / CBS 1600 / BCRC 20928 / JCM 3617 / NBRC 0987 / NRRL Y-1542)</name>
    <name type="common">Torula yeast</name>
    <name type="synonym">Candida utilis</name>
    <dbReference type="NCBI Taxonomy" id="983966"/>
    <lineage>
        <taxon>Eukaryota</taxon>
        <taxon>Fungi</taxon>
        <taxon>Dikarya</taxon>
        <taxon>Ascomycota</taxon>
        <taxon>Saccharomycotina</taxon>
        <taxon>Saccharomycetes</taxon>
        <taxon>Phaffomycetales</taxon>
        <taxon>Phaffomycetaceae</taxon>
        <taxon>Cyberlindnera</taxon>
    </lineage>
</organism>
<keyword evidence="1" id="KW-0472">Membrane</keyword>
<name>A0A1E4S499_CYBJN</name>
<dbReference type="Proteomes" id="UP000094389">
    <property type="component" value="Unassembled WGS sequence"/>
</dbReference>
<keyword evidence="1" id="KW-1133">Transmembrane helix</keyword>
<gene>
    <name evidence="2" type="ORF">CYBJADRAFT_183966</name>
</gene>
<accession>A0A1E4S499</accession>
<feature type="transmembrane region" description="Helical" evidence="1">
    <location>
        <begin position="45"/>
        <end position="63"/>
    </location>
</feature>
<dbReference type="RefSeq" id="XP_020071354.1">
    <property type="nucleotide sequence ID" value="XM_020217098.1"/>
</dbReference>
<dbReference type="PANTHER" id="PTHR28038">
    <property type="entry name" value="ADL329WP"/>
    <property type="match status" value="1"/>
</dbReference>
<evidence type="ECO:0000313" key="2">
    <source>
        <dbReference type="EMBL" id="ODV74315.1"/>
    </source>
</evidence>
<dbReference type="OMA" id="RNKFIGW"/>
<sequence>MAPSVKREDLIVPYIHVSPASDPTAATNVVSQSMPMAAMMMKNKLLSWFTIFSAVGAVLASSHGAKTPEGSQSPFLQLLMAVVGAAVCYLDLLYPSFGGIMPKPASQAAKTATEVVAATATAVAEAAAGTA</sequence>
<protein>
    <submittedName>
        <fullName evidence="2">Uncharacterized protein</fullName>
    </submittedName>
</protein>
<evidence type="ECO:0000313" key="3">
    <source>
        <dbReference type="Proteomes" id="UP000094389"/>
    </source>
</evidence>
<dbReference type="GeneID" id="30991494"/>
<dbReference type="STRING" id="983966.A0A1E4S499"/>
<dbReference type="OrthoDB" id="284718at2759"/>
<dbReference type="EMBL" id="KV453928">
    <property type="protein sequence ID" value="ODV74315.1"/>
    <property type="molecule type" value="Genomic_DNA"/>
</dbReference>